<keyword evidence="3" id="KW-1185">Reference proteome</keyword>
<reference evidence="2" key="1">
    <citation type="submission" date="2022-09" db="EMBL/GenBank/DDBJ databases">
        <title>Novel Mycoplasma species identified in domestic and wild animals.</title>
        <authorList>
            <person name="Volokhov D.V."/>
            <person name="Furtak V.A."/>
            <person name="Zagorodnyaya T.A."/>
        </authorList>
    </citation>
    <scope>NUCLEOTIDE SEQUENCE</scope>
    <source>
        <strain evidence="2">Oakley</strain>
    </source>
</reference>
<keyword evidence="1" id="KW-1133">Transmembrane helix</keyword>
<evidence type="ECO:0000313" key="3">
    <source>
        <dbReference type="Proteomes" id="UP001177160"/>
    </source>
</evidence>
<comment type="caution">
    <text evidence="2">The sequence shown here is derived from an EMBL/GenBank/DDBJ whole genome shotgun (WGS) entry which is preliminary data.</text>
</comment>
<feature type="transmembrane region" description="Helical" evidence="1">
    <location>
        <begin position="69"/>
        <end position="88"/>
    </location>
</feature>
<keyword evidence="1" id="KW-0472">Membrane</keyword>
<dbReference type="RefSeq" id="WP_263608829.1">
    <property type="nucleotide sequence ID" value="NZ_JAOVQM010000007.1"/>
</dbReference>
<sequence>MLKPYFIYSIKFVLLMFTFGFSMYGTFYSYVEFGLWNIHYFTNQSNLLVFIVTFLMVFGWDKHRFFKTIALIALLDIILTGGVYNLLLKNLVVGFSETKLFIMLVTHTIVPILYTILYLVYVQDKPAIKSLKLLLIHPFLYFVVFQITGLFTNYYPYPFMDPNGGLIKMLITVFLVMTPLLILTGYGLIRLKRYLYDTLKLEA</sequence>
<dbReference type="NCBIfam" id="NF038065">
    <property type="entry name" value="Pr6Pr"/>
    <property type="match status" value="1"/>
</dbReference>
<evidence type="ECO:0000256" key="1">
    <source>
        <dbReference type="SAM" id="Phobius"/>
    </source>
</evidence>
<proteinExistence type="predicted"/>
<dbReference type="EMBL" id="JAOVQM010000007">
    <property type="protein sequence ID" value="MCV2232642.1"/>
    <property type="molecule type" value="Genomic_DNA"/>
</dbReference>
<feature type="transmembrane region" description="Helical" evidence="1">
    <location>
        <begin position="37"/>
        <end position="57"/>
    </location>
</feature>
<feature type="transmembrane region" description="Helical" evidence="1">
    <location>
        <begin position="133"/>
        <end position="155"/>
    </location>
</feature>
<accession>A0ABT2Y7B7</accession>
<evidence type="ECO:0000313" key="2">
    <source>
        <dbReference type="EMBL" id="MCV2232642.1"/>
    </source>
</evidence>
<feature type="transmembrane region" description="Helical" evidence="1">
    <location>
        <begin position="100"/>
        <end position="121"/>
    </location>
</feature>
<keyword evidence="1" id="KW-0812">Transmembrane</keyword>
<dbReference type="Proteomes" id="UP001177160">
    <property type="component" value="Unassembled WGS sequence"/>
</dbReference>
<gene>
    <name evidence="2" type="ORF">N7548_07400</name>
</gene>
<protein>
    <submittedName>
        <fullName evidence="2">Pr6Pr family membrane protein</fullName>
    </submittedName>
</protein>
<dbReference type="InterPro" id="IPR049713">
    <property type="entry name" value="Pr6Pr-like"/>
</dbReference>
<organism evidence="2 3">
    <name type="scientific">Paracholeplasma manati</name>
    <dbReference type="NCBI Taxonomy" id="591373"/>
    <lineage>
        <taxon>Bacteria</taxon>
        <taxon>Bacillati</taxon>
        <taxon>Mycoplasmatota</taxon>
        <taxon>Mollicutes</taxon>
        <taxon>Acholeplasmatales</taxon>
        <taxon>Acholeplasmataceae</taxon>
        <taxon>Paracholeplasma</taxon>
    </lineage>
</organism>
<name>A0ABT2Y7B7_9MOLU</name>
<feature type="transmembrane region" description="Helical" evidence="1">
    <location>
        <begin position="12"/>
        <end position="31"/>
    </location>
</feature>
<feature type="transmembrane region" description="Helical" evidence="1">
    <location>
        <begin position="167"/>
        <end position="189"/>
    </location>
</feature>